<dbReference type="InterPro" id="IPR036661">
    <property type="entry name" value="Luciferase-like_sf"/>
</dbReference>
<feature type="binding site" evidence="6">
    <location>
        <position position="230"/>
    </location>
    <ligand>
        <name>FMN</name>
        <dbReference type="ChEBI" id="CHEBI:58210"/>
    </ligand>
</feature>
<evidence type="ECO:0000256" key="4">
    <source>
        <dbReference type="ARBA" id="ARBA00023033"/>
    </source>
</evidence>
<dbReference type="InterPro" id="IPR016215">
    <property type="entry name" value="NTA_MOA"/>
</dbReference>
<evidence type="ECO:0000313" key="10">
    <source>
        <dbReference type="Proteomes" id="UP000586918"/>
    </source>
</evidence>
<feature type="domain" description="Luciferase-like" evidence="8">
    <location>
        <begin position="25"/>
        <end position="320"/>
    </location>
</feature>
<evidence type="ECO:0000256" key="3">
    <source>
        <dbReference type="ARBA" id="ARBA00023002"/>
    </source>
</evidence>
<dbReference type="GO" id="GO:0004497">
    <property type="term" value="F:monooxygenase activity"/>
    <property type="evidence" value="ECO:0007669"/>
    <property type="project" value="UniProtKB-KW"/>
</dbReference>
<feature type="binding site" evidence="6">
    <location>
        <position position="154"/>
    </location>
    <ligand>
        <name>FMN</name>
        <dbReference type="ChEBI" id="CHEBI:58210"/>
    </ligand>
</feature>
<keyword evidence="2 6" id="KW-0288">FMN</keyword>
<dbReference type="PIRSF" id="PIRSF000337">
    <property type="entry name" value="NTA_MOA"/>
    <property type="match status" value="1"/>
</dbReference>
<feature type="binding site" evidence="6">
    <location>
        <position position="58"/>
    </location>
    <ligand>
        <name>FMN</name>
        <dbReference type="ChEBI" id="CHEBI:58210"/>
    </ligand>
</feature>
<dbReference type="Gene3D" id="3.20.20.30">
    <property type="entry name" value="Luciferase-like domain"/>
    <property type="match status" value="1"/>
</dbReference>
<accession>A0A848DNS4</accession>
<evidence type="ECO:0000256" key="5">
    <source>
        <dbReference type="ARBA" id="ARBA00033748"/>
    </source>
</evidence>
<reference evidence="9 10" key="1">
    <citation type="submission" date="2020-04" db="EMBL/GenBank/DDBJ databases">
        <authorList>
            <person name="Klaysubun C."/>
            <person name="Duangmal K."/>
            <person name="Lipun K."/>
        </authorList>
    </citation>
    <scope>NUCLEOTIDE SEQUENCE [LARGE SCALE GENOMIC DNA]</scope>
    <source>
        <strain evidence="9 10">DSM 45300</strain>
    </source>
</reference>
<dbReference type="EMBL" id="JAAXKZ010000106">
    <property type="protein sequence ID" value="NMH94358.1"/>
    <property type="molecule type" value="Genomic_DNA"/>
</dbReference>
<feature type="binding site" evidence="6">
    <location>
        <position position="158"/>
    </location>
    <ligand>
        <name>FMN</name>
        <dbReference type="ChEBI" id="CHEBI:58210"/>
    </ligand>
</feature>
<evidence type="ECO:0000313" key="9">
    <source>
        <dbReference type="EMBL" id="NMH94358.1"/>
    </source>
</evidence>
<protein>
    <submittedName>
        <fullName evidence="9">LLM class flavin-dependent oxidoreductase</fullName>
    </submittedName>
</protein>
<feature type="binding site" evidence="6">
    <location>
        <position position="104"/>
    </location>
    <ligand>
        <name>FMN</name>
        <dbReference type="ChEBI" id="CHEBI:58210"/>
    </ligand>
</feature>
<dbReference type="PANTHER" id="PTHR30011">
    <property type="entry name" value="ALKANESULFONATE MONOOXYGENASE-RELATED"/>
    <property type="match status" value="1"/>
</dbReference>
<evidence type="ECO:0000259" key="8">
    <source>
        <dbReference type="Pfam" id="PF00296"/>
    </source>
</evidence>
<dbReference type="PANTHER" id="PTHR30011:SF16">
    <property type="entry name" value="C2H2 FINGER DOMAIN TRANSCRIPTION FACTOR (EUROFUNG)-RELATED"/>
    <property type="match status" value="1"/>
</dbReference>
<dbReference type="AlphaFoldDB" id="A0A848DNS4"/>
<comment type="similarity">
    <text evidence="5">Belongs to the NtaA/SnaA/DszA monooxygenase family.</text>
</comment>
<evidence type="ECO:0000256" key="7">
    <source>
        <dbReference type="SAM" id="MobiDB-lite"/>
    </source>
</evidence>
<keyword evidence="10" id="KW-1185">Reference proteome</keyword>
<proteinExistence type="inferred from homology"/>
<feature type="region of interest" description="Disordered" evidence="7">
    <location>
        <begin position="432"/>
        <end position="452"/>
    </location>
</feature>
<dbReference type="RefSeq" id="WP_169415044.1">
    <property type="nucleotide sequence ID" value="NZ_JAAXKZ010000106.1"/>
</dbReference>
<dbReference type="NCBIfam" id="TIGR03860">
    <property type="entry name" value="FMN_nitrolo"/>
    <property type="match status" value="1"/>
</dbReference>
<dbReference type="SUPFAM" id="SSF51679">
    <property type="entry name" value="Bacterial luciferase-like"/>
    <property type="match status" value="1"/>
</dbReference>
<name>A0A848DNS4_9PSEU</name>
<dbReference type="GO" id="GO:0016705">
    <property type="term" value="F:oxidoreductase activity, acting on paired donors, with incorporation or reduction of molecular oxygen"/>
    <property type="evidence" value="ECO:0007669"/>
    <property type="project" value="InterPro"/>
</dbReference>
<organism evidence="9 10">
    <name type="scientific">Pseudonocardia bannensis</name>
    <dbReference type="NCBI Taxonomy" id="630973"/>
    <lineage>
        <taxon>Bacteria</taxon>
        <taxon>Bacillati</taxon>
        <taxon>Actinomycetota</taxon>
        <taxon>Actinomycetes</taxon>
        <taxon>Pseudonocardiales</taxon>
        <taxon>Pseudonocardiaceae</taxon>
        <taxon>Pseudonocardia</taxon>
    </lineage>
</organism>
<comment type="caution">
    <text evidence="9">The sequence shown here is derived from an EMBL/GenBank/DDBJ whole genome shotgun (WGS) entry which is preliminary data.</text>
</comment>
<feature type="binding site" evidence="6">
    <location>
        <position position="229"/>
    </location>
    <ligand>
        <name>FMN</name>
        <dbReference type="ChEBI" id="CHEBI:58210"/>
    </ligand>
</feature>
<keyword evidence="3" id="KW-0560">Oxidoreductase</keyword>
<dbReference type="Proteomes" id="UP000586918">
    <property type="component" value="Unassembled WGS sequence"/>
</dbReference>
<evidence type="ECO:0000256" key="6">
    <source>
        <dbReference type="PIRSR" id="PIRSR000337-1"/>
    </source>
</evidence>
<dbReference type="InterPro" id="IPR011251">
    <property type="entry name" value="Luciferase-like_dom"/>
</dbReference>
<evidence type="ECO:0000256" key="1">
    <source>
        <dbReference type="ARBA" id="ARBA00022630"/>
    </source>
</evidence>
<dbReference type="InterPro" id="IPR051260">
    <property type="entry name" value="Diverse_substr_monoxygenases"/>
</dbReference>
<keyword evidence="1 6" id="KW-0285">Flavoprotein</keyword>
<dbReference type="Pfam" id="PF00296">
    <property type="entry name" value="Bac_luciferase"/>
    <property type="match status" value="1"/>
</dbReference>
<keyword evidence="4" id="KW-0503">Monooxygenase</keyword>
<gene>
    <name evidence="9" type="ORF">HF519_22810</name>
</gene>
<sequence>MPNEILLNAFDMNCMAHQSFGLWRHPRDRSVNYKTTEYWTDLAQTLERGLFDGLFLADVLGTYDVYGGSPGAAIRTATQIPVNDPTLVIPPMAMVTENLCFGVTGTLSYESPVPFARRMSTLDHLTGGRVGWNVVTGYLQSAAKGTGQVDQSAHDTRYDIAEEYMEIMYKLWEASWSENAVRLDRKAGVFADPDRIEQIKHDGLYLSIDSPHLCEPSPQRTPILYQAGSSPKGRSFAAKHAECVFVVGPSTAVLTSVVADLRQRATDGGRDPADLKIFAMMTVIVAPTDEEAQAKLADYQRYVSHESALAVLSGWTGIDFSHFSLDDKLTNSKVEGIQGVMDAFTADPGRVWTIREIAEKIAIGGPSPVVVGSPTTVVNEMERWVRETDVDGFNLARVVAPETFVDVVDLVVPEMQSRGIYKREYRPGTYREKLYGRGPHLTTPHPGSAYHR</sequence>
<evidence type="ECO:0000256" key="2">
    <source>
        <dbReference type="ARBA" id="ARBA00022643"/>
    </source>
</evidence>